<reference evidence="2 3" key="1">
    <citation type="submission" date="2016-06" db="EMBL/GenBank/DDBJ databases">
        <authorList>
            <person name="Kjaerup R.B."/>
            <person name="Dalgaard T.S."/>
            <person name="Juul-Madsen H.R."/>
        </authorList>
    </citation>
    <scope>NUCLEOTIDE SEQUENCE [LARGE SCALE GENOMIC DNA]</scope>
    <source>
        <strain evidence="2 3">DSM 43818</strain>
    </source>
</reference>
<protein>
    <submittedName>
        <fullName evidence="2">Uncharacterized protein</fullName>
    </submittedName>
</protein>
<name>A0A1C6SGU0_9ACTN</name>
<organism evidence="2 3">
    <name type="scientific">Micromonospora nigra</name>
    <dbReference type="NCBI Taxonomy" id="145857"/>
    <lineage>
        <taxon>Bacteria</taxon>
        <taxon>Bacillati</taxon>
        <taxon>Actinomycetota</taxon>
        <taxon>Actinomycetes</taxon>
        <taxon>Micromonosporales</taxon>
        <taxon>Micromonosporaceae</taxon>
        <taxon>Micromonospora</taxon>
    </lineage>
</organism>
<feature type="region of interest" description="Disordered" evidence="1">
    <location>
        <begin position="1"/>
        <end position="23"/>
    </location>
</feature>
<proteinExistence type="predicted"/>
<gene>
    <name evidence="2" type="ORF">GA0070616_3741</name>
</gene>
<sequence length="100" mass="10885">MPTRLDNVPVHTPVTDNVPAHTPVTDDFPVLMPVTDEDLALAVRAVRTHAPESWPEGELCRSERVPYPCRLARWGRATLDAAGLTEAQLADGNRHPGTPA</sequence>
<evidence type="ECO:0000256" key="1">
    <source>
        <dbReference type="SAM" id="MobiDB-lite"/>
    </source>
</evidence>
<evidence type="ECO:0000313" key="2">
    <source>
        <dbReference type="EMBL" id="SCL28686.1"/>
    </source>
</evidence>
<accession>A0A1C6SGU0</accession>
<keyword evidence="3" id="KW-1185">Reference proteome</keyword>
<dbReference type="AlphaFoldDB" id="A0A1C6SGU0"/>
<dbReference type="Proteomes" id="UP000199699">
    <property type="component" value="Unassembled WGS sequence"/>
</dbReference>
<dbReference type="RefSeq" id="WP_245712821.1">
    <property type="nucleotide sequence ID" value="NZ_FMHT01000003.1"/>
</dbReference>
<dbReference type="EMBL" id="FMHT01000003">
    <property type="protein sequence ID" value="SCL28686.1"/>
    <property type="molecule type" value="Genomic_DNA"/>
</dbReference>
<evidence type="ECO:0000313" key="3">
    <source>
        <dbReference type="Proteomes" id="UP000199699"/>
    </source>
</evidence>
<dbReference type="STRING" id="145857.GA0070616_3741"/>